<dbReference type="GO" id="GO:0016747">
    <property type="term" value="F:acyltransferase activity, transferring groups other than amino-acyl groups"/>
    <property type="evidence" value="ECO:0007669"/>
    <property type="project" value="InterPro"/>
</dbReference>
<evidence type="ECO:0000259" key="1">
    <source>
        <dbReference type="PROSITE" id="PS51186"/>
    </source>
</evidence>
<organism evidence="2">
    <name type="scientific">Ignavibacterium album</name>
    <dbReference type="NCBI Taxonomy" id="591197"/>
    <lineage>
        <taxon>Bacteria</taxon>
        <taxon>Pseudomonadati</taxon>
        <taxon>Ignavibacteriota</taxon>
        <taxon>Ignavibacteria</taxon>
        <taxon>Ignavibacteriales</taxon>
        <taxon>Ignavibacteriaceae</taxon>
        <taxon>Ignavibacterium</taxon>
    </lineage>
</organism>
<feature type="domain" description="N-acetyltransferase" evidence="1">
    <location>
        <begin position="1"/>
        <end position="156"/>
    </location>
</feature>
<evidence type="ECO:0000313" key="2">
    <source>
        <dbReference type="EMBL" id="HFI92795.1"/>
    </source>
</evidence>
<dbReference type="AlphaFoldDB" id="A0A7V3E8A1"/>
<reference evidence="2" key="1">
    <citation type="journal article" date="2020" name="mSystems">
        <title>Genome- and Community-Level Interaction Insights into Carbon Utilization and Element Cycling Functions of Hydrothermarchaeota in Hydrothermal Sediment.</title>
        <authorList>
            <person name="Zhou Z."/>
            <person name="Liu Y."/>
            <person name="Xu W."/>
            <person name="Pan J."/>
            <person name="Luo Z.H."/>
            <person name="Li M."/>
        </authorList>
    </citation>
    <scope>NUCLEOTIDE SEQUENCE [LARGE SCALE GENOMIC DNA]</scope>
    <source>
        <strain evidence="2">SpSt-479</strain>
    </source>
</reference>
<proteinExistence type="predicted"/>
<name>A0A7V3E8A1_9BACT</name>
<dbReference type="SUPFAM" id="SSF55729">
    <property type="entry name" value="Acyl-CoA N-acyltransferases (Nat)"/>
    <property type="match status" value="1"/>
</dbReference>
<accession>A0A7V3E8A1</accession>
<keyword evidence="2" id="KW-0808">Transferase</keyword>
<dbReference type="InterPro" id="IPR016181">
    <property type="entry name" value="Acyl_CoA_acyltransferase"/>
</dbReference>
<protein>
    <submittedName>
        <fullName evidence="2">N-acetyltransferase</fullName>
    </submittedName>
</protein>
<dbReference type="InterPro" id="IPR000182">
    <property type="entry name" value="GNAT_dom"/>
</dbReference>
<dbReference type="Gene3D" id="3.40.630.30">
    <property type="match status" value="1"/>
</dbReference>
<sequence length="160" mass="18521">MIRSIKPSDVTELEKLLKKIPNFNDEEVKVAMELIDITVNNSSQTDYNIFVYEEDGRILGYHCTGKRPLTDAVYDLYWIVADPEHSGKGIGKNLLEHAENFVKEKKGRWLLAETSSKESYLSTQSFYFRNNFSIISEIKDFYSVGDNLLIFGKYFNNKNN</sequence>
<comment type="caution">
    <text evidence="2">The sequence shown here is derived from an EMBL/GenBank/DDBJ whole genome shotgun (WGS) entry which is preliminary data.</text>
</comment>
<gene>
    <name evidence="2" type="ORF">ENS31_14850</name>
</gene>
<dbReference type="EMBL" id="DSUJ01000011">
    <property type="protein sequence ID" value="HFI92795.1"/>
    <property type="molecule type" value="Genomic_DNA"/>
</dbReference>
<dbReference type="PROSITE" id="PS51186">
    <property type="entry name" value="GNAT"/>
    <property type="match status" value="1"/>
</dbReference>
<dbReference type="CDD" id="cd04301">
    <property type="entry name" value="NAT_SF"/>
    <property type="match status" value="1"/>
</dbReference>
<dbReference type="Pfam" id="PF13508">
    <property type="entry name" value="Acetyltransf_7"/>
    <property type="match status" value="1"/>
</dbReference>